<dbReference type="RefSeq" id="WP_081958752.1">
    <property type="nucleotide sequence ID" value="NZ_BBNU01000019.1"/>
</dbReference>
<keyword evidence="7" id="KW-0732">Signal</keyword>
<dbReference type="GO" id="GO:0016020">
    <property type="term" value="C:membrane"/>
    <property type="evidence" value="ECO:0007669"/>
    <property type="project" value="TreeGrafter"/>
</dbReference>
<keyword evidence="4 11" id="KW-0378">Hydrolase</keyword>
<evidence type="ECO:0000256" key="1">
    <source>
        <dbReference type="ARBA" id="ARBA00001231"/>
    </source>
</evidence>
<dbReference type="AlphaFoldDB" id="A0A090X6U6"/>
<evidence type="ECO:0000313" key="12">
    <source>
        <dbReference type="Proteomes" id="UP000029643"/>
    </source>
</evidence>
<dbReference type="GO" id="GO:0004563">
    <property type="term" value="F:beta-N-acetylhexosaminidase activity"/>
    <property type="evidence" value="ECO:0007669"/>
    <property type="project" value="UniProtKB-EC"/>
</dbReference>
<sequence>MINTSYKTNIYRTKTVALLLVCLMFSVSIYAQDVQNTFIPQPESVVYASGGFKLDENTQVFIPKKFSKALAPIVSSTLTNDTGLSLTVNAGRTSASKNVIVFEKVKNASIEAEGYILEVNASKITVKATDYAGLFNGFQTLRQAIPAGSNGSTAIPSLTITDNPRFHWRGVLFDVSRHFQTKAFILKQLDVLASYKINKFHWHLTDDQGWRIEIKKYPNLTQKGGAWRADRTGIAWWSREHATADEPKTVGGFYTQEDIKEVIAYAAARNIEVIPEIDVPGHSKALVASYPELFCFDGETDANFELATGGKAPDNAVCAGKETTYAFLEDVIKEVAELFPSKYIHIGGDECNKTNWKKCPHCQKVMTDHNLADEEELQSHFIQKVNKIVTAQNKLMIGWDEILSGKGAKGATIMAWRRGRHTPPELQAPREGYPTIMTSYLHSYISRVQGPTFMEPEGPNSVLPLSVVYNHEPIPAELTAKEASRVLGNQTCLWAEFTPTEEHFEYMLYPRTLASAEVSWSDPKVKNWERFQNALKSDHFKRLERDNVNYANSMFTVYPAFAIDQLNTEAIVFLKTETVGFSIYYTLDGSDPTINAIKYEGDFKTKPKTLLKAGLFNEAGELLGEITEIRLK</sequence>
<dbReference type="InterPro" id="IPR017853">
    <property type="entry name" value="GH"/>
</dbReference>
<evidence type="ECO:0000259" key="10">
    <source>
        <dbReference type="Pfam" id="PF13290"/>
    </source>
</evidence>
<dbReference type="Pfam" id="PF02838">
    <property type="entry name" value="Glyco_hydro_20b"/>
    <property type="match status" value="1"/>
</dbReference>
<dbReference type="InterPro" id="IPR015883">
    <property type="entry name" value="Glyco_hydro_20_cat"/>
</dbReference>
<keyword evidence="5 11" id="KW-0326">Glycosidase</keyword>
<evidence type="ECO:0000256" key="4">
    <source>
        <dbReference type="ARBA" id="ARBA00022801"/>
    </source>
</evidence>
<dbReference type="CDD" id="cd06563">
    <property type="entry name" value="GH20_chitobiase-like"/>
    <property type="match status" value="1"/>
</dbReference>
<dbReference type="SUPFAM" id="SSF55545">
    <property type="entry name" value="beta-N-acetylhexosaminidase-like domain"/>
    <property type="match status" value="1"/>
</dbReference>
<proteinExistence type="inferred from homology"/>
<dbReference type="PANTHER" id="PTHR22600">
    <property type="entry name" value="BETA-HEXOSAMINIDASE"/>
    <property type="match status" value="1"/>
</dbReference>
<evidence type="ECO:0000256" key="6">
    <source>
        <dbReference type="PIRSR" id="PIRSR625705-1"/>
    </source>
</evidence>
<dbReference type="PANTHER" id="PTHR22600:SF57">
    <property type="entry name" value="BETA-N-ACETYLHEXOSAMINIDASE"/>
    <property type="match status" value="1"/>
</dbReference>
<feature type="active site" description="Proton donor" evidence="6">
    <location>
        <position position="350"/>
    </location>
</feature>
<dbReference type="GO" id="GO:0005975">
    <property type="term" value="P:carbohydrate metabolic process"/>
    <property type="evidence" value="ECO:0007669"/>
    <property type="project" value="InterPro"/>
</dbReference>
<evidence type="ECO:0000256" key="2">
    <source>
        <dbReference type="ARBA" id="ARBA00006285"/>
    </source>
</evidence>
<comment type="catalytic activity">
    <reaction evidence="1">
        <text>Hydrolysis of terminal non-reducing N-acetyl-D-hexosamine residues in N-acetyl-beta-D-hexosaminides.</text>
        <dbReference type="EC" id="3.2.1.52"/>
    </reaction>
</comment>
<gene>
    <name evidence="11" type="ORF">JCM19274_2881</name>
</gene>
<feature type="domain" description="Beta-hexosaminidase bacterial type N-terminal" evidence="9">
    <location>
        <begin position="39"/>
        <end position="162"/>
    </location>
</feature>
<evidence type="ECO:0000259" key="9">
    <source>
        <dbReference type="Pfam" id="PF02838"/>
    </source>
</evidence>
<evidence type="ECO:0000313" key="11">
    <source>
        <dbReference type="EMBL" id="GAL81897.1"/>
    </source>
</evidence>
<evidence type="ECO:0000256" key="3">
    <source>
        <dbReference type="ARBA" id="ARBA00012663"/>
    </source>
</evidence>
<feature type="domain" description="Glycoside hydrolase family 20 catalytic" evidence="8">
    <location>
        <begin position="166"/>
        <end position="522"/>
    </location>
</feature>
<evidence type="ECO:0000259" key="8">
    <source>
        <dbReference type="Pfam" id="PF00728"/>
    </source>
</evidence>
<dbReference type="InterPro" id="IPR015882">
    <property type="entry name" value="HEX_bac_N"/>
</dbReference>
<reference evidence="11 12" key="1">
    <citation type="journal article" date="2014" name="Genome Announc.">
        <title>Draft Genome Sequences of Marine Flavobacterium Algibacter lectus Strains SS8 and NR4.</title>
        <authorList>
            <person name="Takatani N."/>
            <person name="Nakanishi M."/>
            <person name="Meirelles P."/>
            <person name="Mino S."/>
            <person name="Suda W."/>
            <person name="Oshima K."/>
            <person name="Hattori M."/>
            <person name="Ohkuma M."/>
            <person name="Hosokawa M."/>
            <person name="Miyashita K."/>
            <person name="Thompson F.L."/>
            <person name="Niwa A."/>
            <person name="Sawabe T."/>
            <person name="Sawabe T."/>
        </authorList>
    </citation>
    <scope>NUCLEOTIDE SEQUENCE [LARGE SCALE GENOMIC DNA]</scope>
    <source>
        <strain evidence="12">JCM19274</strain>
    </source>
</reference>
<feature type="domain" description="GH29D-like beta-sandwich" evidence="10">
    <location>
        <begin position="567"/>
        <end position="621"/>
    </location>
</feature>
<dbReference type="Pfam" id="PF00728">
    <property type="entry name" value="Glyco_hydro_20"/>
    <property type="match status" value="1"/>
</dbReference>
<comment type="caution">
    <text evidence="11">The sequence shown here is derived from an EMBL/GenBank/DDBJ whole genome shotgun (WGS) entry which is preliminary data.</text>
</comment>
<dbReference type="Gene3D" id="3.20.20.80">
    <property type="entry name" value="Glycosidases"/>
    <property type="match status" value="1"/>
</dbReference>
<feature type="signal peptide" evidence="7">
    <location>
        <begin position="1"/>
        <end position="31"/>
    </location>
</feature>
<dbReference type="EC" id="3.2.1.52" evidence="3"/>
<dbReference type="InterPro" id="IPR059177">
    <property type="entry name" value="GH29D-like_dom"/>
</dbReference>
<evidence type="ECO:0000256" key="5">
    <source>
        <dbReference type="ARBA" id="ARBA00023295"/>
    </source>
</evidence>
<accession>A0A090X6U6</accession>
<evidence type="ECO:0000256" key="7">
    <source>
        <dbReference type="SAM" id="SignalP"/>
    </source>
</evidence>
<dbReference type="STRING" id="221126.SAMN04489722_111104"/>
<name>A0A090X6U6_9FLAO</name>
<feature type="chain" id="PRO_5001868177" description="beta-N-acetylhexosaminidase" evidence="7">
    <location>
        <begin position="32"/>
        <end position="632"/>
    </location>
</feature>
<dbReference type="Proteomes" id="UP000029643">
    <property type="component" value="Unassembled WGS sequence"/>
</dbReference>
<protein>
    <recommendedName>
        <fullName evidence="3">beta-N-acetylhexosaminidase</fullName>
        <ecNumber evidence="3">3.2.1.52</ecNumber>
    </recommendedName>
</protein>
<dbReference type="EMBL" id="BBNU01000019">
    <property type="protein sequence ID" value="GAL81897.1"/>
    <property type="molecule type" value="Genomic_DNA"/>
</dbReference>
<dbReference type="SUPFAM" id="SSF51445">
    <property type="entry name" value="(Trans)glycosidases"/>
    <property type="match status" value="1"/>
</dbReference>
<dbReference type="PRINTS" id="PR00738">
    <property type="entry name" value="GLHYDRLASE20"/>
</dbReference>
<dbReference type="Pfam" id="PF13290">
    <property type="entry name" value="CHB_HEX_C_1"/>
    <property type="match status" value="1"/>
</dbReference>
<dbReference type="InterPro" id="IPR025705">
    <property type="entry name" value="Beta_hexosaminidase_sua/sub"/>
</dbReference>
<dbReference type="Gene3D" id="3.30.379.10">
    <property type="entry name" value="Chitobiase/beta-hexosaminidase domain 2-like"/>
    <property type="match status" value="1"/>
</dbReference>
<dbReference type="GO" id="GO:0030203">
    <property type="term" value="P:glycosaminoglycan metabolic process"/>
    <property type="evidence" value="ECO:0007669"/>
    <property type="project" value="TreeGrafter"/>
</dbReference>
<dbReference type="InterPro" id="IPR029018">
    <property type="entry name" value="Hex-like_dom2"/>
</dbReference>
<organism evidence="11 12">
    <name type="scientific">Algibacter lectus</name>
    <dbReference type="NCBI Taxonomy" id="221126"/>
    <lineage>
        <taxon>Bacteria</taxon>
        <taxon>Pseudomonadati</taxon>
        <taxon>Bacteroidota</taxon>
        <taxon>Flavobacteriia</taxon>
        <taxon>Flavobacteriales</taxon>
        <taxon>Flavobacteriaceae</taxon>
        <taxon>Algibacter</taxon>
    </lineage>
</organism>
<comment type="similarity">
    <text evidence="2">Belongs to the glycosyl hydrolase 20 family.</text>
</comment>